<feature type="region of interest" description="Disordered" evidence="2">
    <location>
        <begin position="228"/>
        <end position="252"/>
    </location>
</feature>
<dbReference type="EMBL" id="JAGTJS010000009">
    <property type="protein sequence ID" value="KAH7258278.1"/>
    <property type="molecule type" value="Genomic_DNA"/>
</dbReference>
<reference evidence="3" key="1">
    <citation type="journal article" date="2021" name="Nat. Commun.">
        <title>Genetic determinants of endophytism in the Arabidopsis root mycobiome.</title>
        <authorList>
            <person name="Mesny F."/>
            <person name="Miyauchi S."/>
            <person name="Thiergart T."/>
            <person name="Pickel B."/>
            <person name="Atanasova L."/>
            <person name="Karlsson M."/>
            <person name="Huettel B."/>
            <person name="Barry K.W."/>
            <person name="Haridas S."/>
            <person name="Chen C."/>
            <person name="Bauer D."/>
            <person name="Andreopoulos W."/>
            <person name="Pangilinan J."/>
            <person name="LaButti K."/>
            <person name="Riley R."/>
            <person name="Lipzen A."/>
            <person name="Clum A."/>
            <person name="Drula E."/>
            <person name="Henrissat B."/>
            <person name="Kohler A."/>
            <person name="Grigoriev I.V."/>
            <person name="Martin F.M."/>
            <person name="Hacquard S."/>
        </authorList>
    </citation>
    <scope>NUCLEOTIDE SEQUENCE</scope>
    <source>
        <strain evidence="3">FSSC 5 MPI-SDFR-AT-0091</strain>
    </source>
</reference>
<comment type="caution">
    <text evidence="3">The sequence shown here is derived from an EMBL/GenBank/DDBJ whole genome shotgun (WGS) entry which is preliminary data.</text>
</comment>
<dbReference type="AlphaFoldDB" id="A0A9P9HJU9"/>
<keyword evidence="4" id="KW-1185">Reference proteome</keyword>
<gene>
    <name evidence="3" type="ORF">B0J15DRAFT_535400</name>
</gene>
<keyword evidence="1" id="KW-0175">Coiled coil</keyword>
<name>A0A9P9HJU9_FUSSL</name>
<feature type="region of interest" description="Disordered" evidence="2">
    <location>
        <begin position="395"/>
        <end position="453"/>
    </location>
</feature>
<organism evidence="3 4">
    <name type="scientific">Fusarium solani</name>
    <name type="common">Filamentous fungus</name>
    <dbReference type="NCBI Taxonomy" id="169388"/>
    <lineage>
        <taxon>Eukaryota</taxon>
        <taxon>Fungi</taxon>
        <taxon>Dikarya</taxon>
        <taxon>Ascomycota</taxon>
        <taxon>Pezizomycotina</taxon>
        <taxon>Sordariomycetes</taxon>
        <taxon>Hypocreomycetidae</taxon>
        <taxon>Hypocreales</taxon>
        <taxon>Nectriaceae</taxon>
        <taxon>Fusarium</taxon>
        <taxon>Fusarium solani species complex</taxon>
    </lineage>
</organism>
<proteinExistence type="predicted"/>
<feature type="region of interest" description="Disordered" evidence="2">
    <location>
        <begin position="113"/>
        <end position="142"/>
    </location>
</feature>
<evidence type="ECO:0000313" key="4">
    <source>
        <dbReference type="Proteomes" id="UP000736672"/>
    </source>
</evidence>
<evidence type="ECO:0000256" key="2">
    <source>
        <dbReference type="SAM" id="MobiDB-lite"/>
    </source>
</evidence>
<feature type="coiled-coil region" evidence="1">
    <location>
        <begin position="531"/>
        <end position="558"/>
    </location>
</feature>
<feature type="compositionally biased region" description="Basic and acidic residues" evidence="2">
    <location>
        <begin position="395"/>
        <end position="407"/>
    </location>
</feature>
<dbReference type="Proteomes" id="UP000736672">
    <property type="component" value="Unassembled WGS sequence"/>
</dbReference>
<feature type="compositionally biased region" description="Low complexity" evidence="2">
    <location>
        <begin position="121"/>
        <end position="138"/>
    </location>
</feature>
<accession>A0A9P9HJU9</accession>
<dbReference type="OrthoDB" id="5377009at2759"/>
<evidence type="ECO:0000313" key="3">
    <source>
        <dbReference type="EMBL" id="KAH7258278.1"/>
    </source>
</evidence>
<protein>
    <submittedName>
        <fullName evidence="3">Uncharacterized protein</fullName>
    </submittedName>
</protein>
<feature type="region of interest" description="Disordered" evidence="2">
    <location>
        <begin position="61"/>
        <end position="89"/>
    </location>
</feature>
<sequence length="564" mass="60963">MARPRGSYPAGGCRNCLMCTSVVATKTTTTLPCTYRPKGPLPGPSNPYPSIRLRAAAPGELPVDCRSQSDAPNPPNAPATPVSKVRASTARRRLALTSKPVNTHLTETIPRRLSTAVPECSSSAPLSTPSTFSAPPTSVRRPDPGLHVEPTSPRLHSPLRHSVTFSNDIDLAPESRFQSPPAGHVRPQFFDMAFTGDKRTTTPRSRSSLPAVVEEAPRNRFPSWFSRASVPAPNAPASSSTPAVPEARPRSGSSASKIAAAAALSRFNIFGSTSTPSTPTSPTYGDELMNLDIEKGLFPNGAPVEGSTFSPSSFKNLQMNATGLLTKFQVAYQQRTTEVQELKAERETEVSSMNDAGEKIRQLEKKLDDQARQAAERDAFIEYLLNQLAEQKDRADLEAEANREKEVAPSGASTISEDLGVDEDRQRRWRKSTSTSSDDGSVDEASVFSRSRSPTISTSIMSADISPVTTPTIQYKPVIVEPPRANRNSSAQMNPIQKLFKGITSEAPKNTVLETCRNCQGQEASIAWDTVNLLKDENKGLKQRVEELEIAVEGALDVVNGLVL</sequence>
<evidence type="ECO:0000256" key="1">
    <source>
        <dbReference type="SAM" id="Coils"/>
    </source>
</evidence>